<dbReference type="GO" id="GO:0008233">
    <property type="term" value="F:peptidase activity"/>
    <property type="evidence" value="ECO:0007669"/>
    <property type="project" value="InterPro"/>
</dbReference>
<evidence type="ECO:0000259" key="9">
    <source>
        <dbReference type="PROSITE" id="PS50929"/>
    </source>
</evidence>
<dbReference type="Pfam" id="PF00005">
    <property type="entry name" value="ABC_tran"/>
    <property type="match status" value="1"/>
</dbReference>
<dbReference type="PATRIC" id="fig|33051.3.peg.1051"/>
<dbReference type="InterPro" id="IPR011527">
    <property type="entry name" value="ABC1_TM_dom"/>
</dbReference>
<dbReference type="InterPro" id="IPR005074">
    <property type="entry name" value="Peptidase_C39"/>
</dbReference>
<keyword evidence="6 7" id="KW-0472">Membrane</keyword>
<evidence type="ECO:0000256" key="7">
    <source>
        <dbReference type="SAM" id="Phobius"/>
    </source>
</evidence>
<comment type="caution">
    <text evidence="11">The sequence shown here is derived from an EMBL/GenBank/DDBJ whole genome shotgun (WGS) entry which is preliminary data.</text>
</comment>
<dbReference type="EMBL" id="LDTD01000161">
    <property type="protein sequence ID" value="KTT67090.1"/>
    <property type="molecule type" value="Genomic_DNA"/>
</dbReference>
<keyword evidence="5 7" id="KW-1133">Transmembrane helix</keyword>
<feature type="transmembrane region" description="Helical" evidence="7">
    <location>
        <begin position="168"/>
        <end position="188"/>
    </location>
</feature>
<dbReference type="PANTHER" id="PTHR24221:SF606">
    <property type="entry name" value="COLICIN V SECRETION-PROCESSING ATP-BINDING PROTEIN"/>
    <property type="match status" value="1"/>
</dbReference>
<dbReference type="Gene3D" id="1.20.1560.10">
    <property type="entry name" value="ABC transporter type 1, transmembrane domain"/>
    <property type="match status" value="1"/>
</dbReference>
<gene>
    <name evidence="11" type="ORF">NS319_17375</name>
</gene>
<evidence type="ECO:0000259" key="8">
    <source>
        <dbReference type="PROSITE" id="PS50893"/>
    </source>
</evidence>
<dbReference type="PANTHER" id="PTHR24221">
    <property type="entry name" value="ATP-BINDING CASSETTE SUB-FAMILY B"/>
    <property type="match status" value="1"/>
</dbReference>
<keyword evidence="3" id="KW-0547">Nucleotide-binding</keyword>
<dbReference type="Pfam" id="PF03412">
    <property type="entry name" value="Peptidase_C39"/>
    <property type="match status" value="1"/>
</dbReference>
<dbReference type="GO" id="GO:0005524">
    <property type="term" value="F:ATP binding"/>
    <property type="evidence" value="ECO:0007669"/>
    <property type="project" value="UniProtKB-KW"/>
</dbReference>
<dbReference type="InterPro" id="IPR003439">
    <property type="entry name" value="ABC_transporter-like_ATP-bd"/>
</dbReference>
<proteinExistence type="predicted"/>
<evidence type="ECO:0000256" key="1">
    <source>
        <dbReference type="ARBA" id="ARBA00004651"/>
    </source>
</evidence>
<accession>A0A147HSC2</accession>
<keyword evidence="4" id="KW-0067">ATP-binding</keyword>
<feature type="transmembrane region" description="Helical" evidence="7">
    <location>
        <begin position="208"/>
        <end position="236"/>
    </location>
</feature>
<dbReference type="SMART" id="SM00382">
    <property type="entry name" value="AAA"/>
    <property type="match status" value="1"/>
</dbReference>
<evidence type="ECO:0000313" key="11">
    <source>
        <dbReference type="EMBL" id="KTT67090.1"/>
    </source>
</evidence>
<dbReference type="SUPFAM" id="SSF52540">
    <property type="entry name" value="P-loop containing nucleoside triphosphate hydrolases"/>
    <property type="match status" value="1"/>
</dbReference>
<name>A0A147HSC2_9SPHN</name>
<feature type="domain" description="Peptidase C39" evidence="10">
    <location>
        <begin position="22"/>
        <end position="141"/>
    </location>
</feature>
<evidence type="ECO:0000256" key="5">
    <source>
        <dbReference type="ARBA" id="ARBA00022989"/>
    </source>
</evidence>
<dbReference type="Gene3D" id="3.90.70.10">
    <property type="entry name" value="Cysteine proteinases"/>
    <property type="match status" value="1"/>
</dbReference>
<evidence type="ECO:0008006" key="13">
    <source>
        <dbReference type="Google" id="ProtNLM"/>
    </source>
</evidence>
<dbReference type="CDD" id="cd18567">
    <property type="entry name" value="ABC_6TM_CvaB_RaxB_like"/>
    <property type="match status" value="1"/>
</dbReference>
<dbReference type="InterPro" id="IPR036640">
    <property type="entry name" value="ABC1_TM_sf"/>
</dbReference>
<dbReference type="Pfam" id="PF00664">
    <property type="entry name" value="ABC_membrane"/>
    <property type="match status" value="1"/>
</dbReference>
<dbReference type="PROSITE" id="PS50929">
    <property type="entry name" value="ABC_TM1F"/>
    <property type="match status" value="1"/>
</dbReference>
<dbReference type="GO" id="GO:0034040">
    <property type="term" value="F:ATPase-coupled lipid transmembrane transporter activity"/>
    <property type="evidence" value="ECO:0007669"/>
    <property type="project" value="TreeGrafter"/>
</dbReference>
<dbReference type="InterPro" id="IPR003593">
    <property type="entry name" value="AAA+_ATPase"/>
</dbReference>
<dbReference type="GO" id="GO:0140359">
    <property type="term" value="F:ABC-type transporter activity"/>
    <property type="evidence" value="ECO:0007669"/>
    <property type="project" value="InterPro"/>
</dbReference>
<feature type="domain" description="ABC transporter" evidence="8">
    <location>
        <begin position="485"/>
        <end position="702"/>
    </location>
</feature>
<dbReference type="GO" id="GO:0006508">
    <property type="term" value="P:proteolysis"/>
    <property type="evidence" value="ECO:0007669"/>
    <property type="project" value="InterPro"/>
</dbReference>
<dbReference type="GO" id="GO:0016887">
    <property type="term" value="F:ATP hydrolysis activity"/>
    <property type="evidence" value="ECO:0007669"/>
    <property type="project" value="InterPro"/>
</dbReference>
<dbReference type="SUPFAM" id="SSF90123">
    <property type="entry name" value="ABC transporter transmembrane region"/>
    <property type="match status" value="1"/>
</dbReference>
<evidence type="ECO:0000256" key="2">
    <source>
        <dbReference type="ARBA" id="ARBA00022692"/>
    </source>
</evidence>
<dbReference type="PROSITE" id="PS00211">
    <property type="entry name" value="ABC_TRANSPORTER_1"/>
    <property type="match status" value="1"/>
</dbReference>
<dbReference type="InterPro" id="IPR039421">
    <property type="entry name" value="Type_1_exporter"/>
</dbReference>
<feature type="transmembrane region" description="Helical" evidence="7">
    <location>
        <begin position="391"/>
        <end position="413"/>
    </location>
</feature>
<organism evidence="11 12">
    <name type="scientific">Sphingomonas sanguinis</name>
    <dbReference type="NCBI Taxonomy" id="33051"/>
    <lineage>
        <taxon>Bacteria</taxon>
        <taxon>Pseudomonadati</taxon>
        <taxon>Pseudomonadota</taxon>
        <taxon>Alphaproteobacteria</taxon>
        <taxon>Sphingomonadales</taxon>
        <taxon>Sphingomonadaceae</taxon>
        <taxon>Sphingomonas</taxon>
    </lineage>
</organism>
<evidence type="ECO:0000256" key="3">
    <source>
        <dbReference type="ARBA" id="ARBA00022741"/>
    </source>
</evidence>
<dbReference type="GO" id="GO:0005886">
    <property type="term" value="C:plasma membrane"/>
    <property type="evidence" value="ECO:0007669"/>
    <property type="project" value="UniProtKB-SubCell"/>
</dbReference>
<dbReference type="RefSeq" id="WP_193751782.1">
    <property type="nucleotide sequence ID" value="NZ_LDTD01000161.1"/>
</dbReference>
<dbReference type="PROSITE" id="PS50893">
    <property type="entry name" value="ABC_TRANSPORTER_2"/>
    <property type="match status" value="1"/>
</dbReference>
<feature type="domain" description="ABC transmembrane type-1" evidence="9">
    <location>
        <begin position="175"/>
        <end position="454"/>
    </location>
</feature>
<keyword evidence="2 7" id="KW-0812">Transmembrane</keyword>
<feature type="transmembrane region" description="Helical" evidence="7">
    <location>
        <begin position="425"/>
        <end position="446"/>
    </location>
</feature>
<evidence type="ECO:0000259" key="10">
    <source>
        <dbReference type="PROSITE" id="PS50990"/>
    </source>
</evidence>
<evidence type="ECO:0000256" key="4">
    <source>
        <dbReference type="ARBA" id="ARBA00022840"/>
    </source>
</evidence>
<dbReference type="AlphaFoldDB" id="A0A147HSC2"/>
<feature type="transmembrane region" description="Helical" evidence="7">
    <location>
        <begin position="313"/>
        <end position="333"/>
    </location>
</feature>
<dbReference type="Gene3D" id="3.40.50.300">
    <property type="entry name" value="P-loop containing nucleotide triphosphate hydrolases"/>
    <property type="match status" value="1"/>
</dbReference>
<dbReference type="InterPro" id="IPR027417">
    <property type="entry name" value="P-loop_NTPase"/>
</dbReference>
<feature type="transmembrane region" description="Helical" evidence="7">
    <location>
        <begin position="282"/>
        <end position="307"/>
    </location>
</feature>
<evidence type="ECO:0000313" key="12">
    <source>
        <dbReference type="Proteomes" id="UP000072867"/>
    </source>
</evidence>
<dbReference type="InterPro" id="IPR017871">
    <property type="entry name" value="ABC_transporter-like_CS"/>
</dbReference>
<sequence>MFLSPDDNLRLPEGGQIPVIHQSEAAECGLACLAMVACAYNHRTTLAELRRRFAISSKGIDLRTLMNLADAMGLISRPIRLEVEDLSDVKRPAILHWNLDHFVVLVAAKGHRILIHDPARGRRWIDGPEISRSFSGVAVEFSPSHDLQPKKAVEAISLTQMFGAVRGLVPSIVQMFTLALVMQVFALSSPILNKLVIDDAITKGDMGLLNVLAIAMLLLAITTAGIRLLQGLVGLYMTTQMSFQMRTSLLRYVLRLPVAWFEKRHVGDILSRFDSMGPVQSVLLNAVPVSVLNAIIAITTAIMMIVYSPLLSSIEAASIFVFIGIRSAVFPYFKRKTQENLYLSAKVQTTFLETIRGARSFKLFGYERERVAIWQNQQAALINNQVRLSRFSLFGSTGTMILASIQQIVVWFLGARMVIDGKISLGMLFAFQAYTGQFGGAVFTLIEQFFSLRTMRIHLERLSEITHAVAEPGIDVPADPARPSIRRISMDKVGFRYGENDPWIFRDVSFVIEPGEFVCLRGPSGHGKSSLLKLLLGFEEPNEGQVMVNGEEMRKFGIRTFRDQVGAVLQDDTLFSGTIGDNISFFDTQADDERIVRAARAAYIHDDIEALPMKYHTLTGDLGSTLSAGQRQRVLLARALYRDPAILILDEGTANLDPEKEDAVMRAVEALPITRIVVAHRERAARHATRYLTVKGGSLTEE</sequence>
<evidence type="ECO:0000256" key="6">
    <source>
        <dbReference type="ARBA" id="ARBA00023136"/>
    </source>
</evidence>
<reference evidence="11 12" key="1">
    <citation type="journal article" date="2016" name="Front. Microbiol.">
        <title>Genomic Resource of Rice Seed Associated Bacteria.</title>
        <authorList>
            <person name="Midha S."/>
            <person name="Bansal K."/>
            <person name="Sharma S."/>
            <person name="Kumar N."/>
            <person name="Patil P.P."/>
            <person name="Chaudhry V."/>
            <person name="Patil P.B."/>
        </authorList>
    </citation>
    <scope>NUCLEOTIDE SEQUENCE [LARGE SCALE GENOMIC DNA]</scope>
    <source>
        <strain evidence="11 12">NS319</strain>
    </source>
</reference>
<dbReference type="PROSITE" id="PS50990">
    <property type="entry name" value="PEPTIDASE_C39"/>
    <property type="match status" value="1"/>
</dbReference>
<comment type="subcellular location">
    <subcellularLocation>
        <location evidence="1">Cell membrane</location>
        <topology evidence="1">Multi-pass membrane protein</topology>
    </subcellularLocation>
</comment>
<dbReference type="Proteomes" id="UP000072867">
    <property type="component" value="Unassembled WGS sequence"/>
</dbReference>
<protein>
    <recommendedName>
        <fullName evidence="13">ABC transporter</fullName>
    </recommendedName>
</protein>